<accession>F8EYK5</accession>
<keyword evidence="6" id="KW-1185">Reference proteome</keyword>
<dbReference type="KEGG" id="scd:Spica_0418"/>
<dbReference type="InterPro" id="IPR046342">
    <property type="entry name" value="CBS_dom_sf"/>
</dbReference>
<dbReference type="PROSITE" id="PS51671">
    <property type="entry name" value="ACT"/>
    <property type="match status" value="1"/>
</dbReference>
<dbReference type="InterPro" id="IPR051257">
    <property type="entry name" value="Diverse_CBS-Domain"/>
</dbReference>
<dbReference type="STRING" id="744872.Spica_0418"/>
<dbReference type="InterPro" id="IPR002912">
    <property type="entry name" value="ACT_dom"/>
</dbReference>
<evidence type="ECO:0000256" key="1">
    <source>
        <dbReference type="ARBA" id="ARBA00023122"/>
    </source>
</evidence>
<dbReference type="SMART" id="SM00116">
    <property type="entry name" value="CBS"/>
    <property type="match status" value="2"/>
</dbReference>
<evidence type="ECO:0000313" key="6">
    <source>
        <dbReference type="Proteomes" id="UP000000503"/>
    </source>
</evidence>
<dbReference type="InterPro" id="IPR045865">
    <property type="entry name" value="ACT-like_dom_sf"/>
</dbReference>
<name>F8EYK5_GRAC1</name>
<dbReference type="InterPro" id="IPR000644">
    <property type="entry name" value="CBS_dom"/>
</dbReference>
<evidence type="ECO:0000256" key="2">
    <source>
        <dbReference type="PROSITE-ProRule" id="PRU00703"/>
    </source>
</evidence>
<organism evidence="5 6">
    <name type="scientific">Gracilinema caldarium (strain ATCC 51460 / DSM 7334 / H1)</name>
    <name type="common">Treponema caldarium</name>
    <dbReference type="NCBI Taxonomy" id="744872"/>
    <lineage>
        <taxon>Bacteria</taxon>
        <taxon>Pseudomonadati</taxon>
        <taxon>Spirochaetota</taxon>
        <taxon>Spirochaetia</taxon>
        <taxon>Spirochaetales</taxon>
        <taxon>Breznakiellaceae</taxon>
        <taxon>Gracilinema</taxon>
    </lineage>
</organism>
<dbReference type="EMBL" id="CP002868">
    <property type="protein sequence ID" value="AEJ18582.1"/>
    <property type="molecule type" value="Genomic_DNA"/>
</dbReference>
<feature type="domain" description="ACT" evidence="4">
    <location>
        <begin position="143"/>
        <end position="214"/>
    </location>
</feature>
<dbReference type="OrthoDB" id="9802114at2"/>
<feature type="domain" description="CBS" evidence="3">
    <location>
        <begin position="7"/>
        <end position="63"/>
    </location>
</feature>
<dbReference type="SUPFAM" id="SSF55021">
    <property type="entry name" value="ACT-like"/>
    <property type="match status" value="1"/>
</dbReference>
<evidence type="ECO:0000313" key="5">
    <source>
        <dbReference type="EMBL" id="AEJ18582.1"/>
    </source>
</evidence>
<dbReference type="Gene3D" id="3.30.70.260">
    <property type="match status" value="1"/>
</dbReference>
<protein>
    <submittedName>
        <fullName evidence="5">Signal transduction protein with CBS domains</fullName>
    </submittedName>
</protein>
<reference evidence="6" key="1">
    <citation type="journal article" date="2013" name="Stand. Genomic Sci.">
        <title>Genome sequence of the thermophilic fresh-water bacterium Spirochaeta caldaria type strain (H1(T)), reclassification of Spirochaeta caldaria, Spirochaeta stenostrepta, and Spirochaeta zuelzerae in the genus Treponema as Treponema caldaria comb. nov., Treponema stenostrepta comb. nov., and Treponema zuelzerae comb. nov., and emendation of the genus Treponema.</title>
        <authorList>
            <person name="Abt B."/>
            <person name="Goker M."/>
            <person name="Scheuner C."/>
            <person name="Han C."/>
            <person name="Lu M."/>
            <person name="Misra M."/>
            <person name="Lapidus A."/>
            <person name="Nolan M."/>
            <person name="Lucas S."/>
            <person name="Hammon N."/>
            <person name="Deshpande S."/>
            <person name="Cheng J.F."/>
            <person name="Tapia R."/>
            <person name="Goodwin L.A."/>
            <person name="Pitluck S."/>
            <person name="Liolios K."/>
            <person name="Pagani I."/>
            <person name="Ivanova N."/>
            <person name="Mavromatis K."/>
            <person name="Mikhailova N."/>
            <person name="Huntemann M."/>
            <person name="Pati A."/>
            <person name="Chen A."/>
            <person name="Palaniappan K."/>
            <person name="Land M."/>
            <person name="Hauser L."/>
            <person name="Jeffries C.D."/>
            <person name="Rohde M."/>
            <person name="Spring S."/>
            <person name="Gronow S."/>
            <person name="Detter J.C."/>
            <person name="Bristow J."/>
            <person name="Eisen J.A."/>
            <person name="Markowitz V."/>
            <person name="Hugenholtz P."/>
            <person name="Kyrpides N.C."/>
            <person name="Woyke T."/>
            <person name="Klenk H.P."/>
        </authorList>
    </citation>
    <scope>NUCLEOTIDE SEQUENCE</scope>
    <source>
        <strain evidence="6">ATCC 51460 / DSM 7334 / H1</strain>
    </source>
</reference>
<dbReference type="PANTHER" id="PTHR43080">
    <property type="entry name" value="CBS DOMAIN-CONTAINING PROTEIN CBSX3, MITOCHONDRIAL"/>
    <property type="match status" value="1"/>
</dbReference>
<dbReference type="Proteomes" id="UP000000503">
    <property type="component" value="Chromosome"/>
</dbReference>
<proteinExistence type="predicted"/>
<dbReference type="Pfam" id="PF00571">
    <property type="entry name" value="CBS"/>
    <property type="match status" value="2"/>
</dbReference>
<evidence type="ECO:0000259" key="4">
    <source>
        <dbReference type="PROSITE" id="PS51671"/>
    </source>
</evidence>
<dbReference type="SUPFAM" id="SSF54631">
    <property type="entry name" value="CBS-domain pair"/>
    <property type="match status" value="1"/>
</dbReference>
<evidence type="ECO:0000259" key="3">
    <source>
        <dbReference type="PROSITE" id="PS51371"/>
    </source>
</evidence>
<dbReference type="RefSeq" id="WP_013967894.1">
    <property type="nucleotide sequence ID" value="NC_015732.1"/>
</dbReference>
<dbReference type="eggNOG" id="COG0517">
    <property type="taxonomic scope" value="Bacteria"/>
</dbReference>
<gene>
    <name evidence="5" type="ordered locus">Spica_0418</name>
</gene>
<dbReference type="PROSITE" id="PS51371">
    <property type="entry name" value="CBS"/>
    <property type="match status" value="2"/>
</dbReference>
<dbReference type="Gene3D" id="3.10.580.10">
    <property type="entry name" value="CBS-domain"/>
    <property type="match status" value="1"/>
</dbReference>
<keyword evidence="1 2" id="KW-0129">CBS domain</keyword>
<feature type="domain" description="CBS" evidence="3">
    <location>
        <begin position="82"/>
        <end position="141"/>
    </location>
</feature>
<dbReference type="HOGENOM" id="CLU_040681_6_0_12"/>
<dbReference type="PANTHER" id="PTHR43080:SF2">
    <property type="entry name" value="CBS DOMAIN-CONTAINING PROTEIN"/>
    <property type="match status" value="1"/>
</dbReference>
<dbReference type="AlphaFoldDB" id="F8EYK5"/>
<dbReference type="CDD" id="cd04584">
    <property type="entry name" value="CBS_pair_AcuB_like"/>
    <property type="match status" value="1"/>
</dbReference>
<sequence length="214" mass="23471">MNVGQRMTKNPVTVTPDVSVPEAQAIMRREKIRRLPVLDKQGKLVGIVTSLDLIHASPSPATSLDMYELHYLLSKLKVESVMTKNVITVSEDLPIEEAARIMADNNISGLPVMRNTILVGIITESDLFKLFIELFGARHKGVRLTVLLPERKGELADVAGAIAKIGGNIVSLATFEGEDPTNSYCTLKVESVDKTSLVNVVTPLVERIVDIREQ</sequence>